<dbReference type="SUPFAM" id="SSF48371">
    <property type="entry name" value="ARM repeat"/>
    <property type="match status" value="1"/>
</dbReference>
<evidence type="ECO:0000256" key="3">
    <source>
        <dbReference type="SAM" id="MobiDB-lite"/>
    </source>
</evidence>
<dbReference type="InterPro" id="IPR011989">
    <property type="entry name" value="ARM-like"/>
</dbReference>
<dbReference type="OrthoDB" id="350720at2157"/>
<dbReference type="PANTHER" id="PTHR47249:SF1">
    <property type="entry name" value="VACUOLAR PROTEIN 8"/>
    <property type="match status" value="1"/>
</dbReference>
<feature type="compositionally biased region" description="Basic and acidic residues" evidence="3">
    <location>
        <begin position="385"/>
        <end position="418"/>
    </location>
</feature>
<dbReference type="GO" id="GO:0030117">
    <property type="term" value="C:membrane coat"/>
    <property type="evidence" value="ECO:0007669"/>
    <property type="project" value="InterPro"/>
</dbReference>
<dbReference type="EMBL" id="AOJK01000077">
    <property type="protein sequence ID" value="ELZ39674.1"/>
    <property type="molecule type" value="Genomic_DNA"/>
</dbReference>
<dbReference type="InterPro" id="IPR016024">
    <property type="entry name" value="ARM-type_fold"/>
</dbReference>
<evidence type="ECO:0000313" key="6">
    <source>
        <dbReference type="Proteomes" id="UP000011586"/>
    </source>
</evidence>
<gene>
    <name evidence="5" type="ORF">C463_16901</name>
</gene>
<evidence type="ECO:0000256" key="1">
    <source>
        <dbReference type="ARBA" id="ARBA00005462"/>
    </source>
</evidence>
<feature type="domain" description="Clathrin/coatomer adaptor adaptin-like N-terminal" evidence="4">
    <location>
        <begin position="143"/>
        <end position="282"/>
    </location>
</feature>
<dbReference type="InterPro" id="IPR002553">
    <property type="entry name" value="Clathrin/coatomer_adapt-like_N"/>
</dbReference>
<dbReference type="AlphaFoldDB" id="M0E002"/>
<comment type="caution">
    <text evidence="5">The sequence shown here is derived from an EMBL/GenBank/DDBJ whole genome shotgun (WGS) entry which is preliminary data.</text>
</comment>
<dbReference type="GO" id="GO:0016192">
    <property type="term" value="P:vesicle-mediated transport"/>
    <property type="evidence" value="ECO:0007669"/>
    <property type="project" value="InterPro"/>
</dbReference>
<protein>
    <submittedName>
        <fullName evidence="5">Adaptin protein</fullName>
    </submittedName>
</protein>
<dbReference type="InterPro" id="IPR045156">
    <property type="entry name" value="Vac8"/>
</dbReference>
<keyword evidence="6" id="KW-1185">Reference proteome</keyword>
<name>M0E002_9EURY</name>
<evidence type="ECO:0000313" key="5">
    <source>
        <dbReference type="EMBL" id="ELZ39674.1"/>
    </source>
</evidence>
<keyword evidence="2" id="KW-0677">Repeat</keyword>
<accession>M0E002</accession>
<dbReference type="Pfam" id="PF01602">
    <property type="entry name" value="Adaptin_N"/>
    <property type="match status" value="1"/>
</dbReference>
<dbReference type="Proteomes" id="UP000011586">
    <property type="component" value="Unassembled WGS sequence"/>
</dbReference>
<dbReference type="PATRIC" id="fig|1227465.4.peg.3269"/>
<comment type="similarity">
    <text evidence="1">Belongs to the beta-catenin family.</text>
</comment>
<organism evidence="5 6">
    <name type="scientific">Halorubrum californiense DSM 19288</name>
    <dbReference type="NCBI Taxonomy" id="1227465"/>
    <lineage>
        <taxon>Archaea</taxon>
        <taxon>Methanobacteriati</taxon>
        <taxon>Methanobacteriota</taxon>
        <taxon>Stenosarchaea group</taxon>
        <taxon>Halobacteria</taxon>
        <taxon>Halobacteriales</taxon>
        <taxon>Haloferacaceae</taxon>
        <taxon>Halorubrum</taxon>
    </lineage>
</organism>
<sequence>MGAHDPNDRPVAAVLREAESDLHAAIRYKTTLERLLSGGTPEHRERAALALARVSTEYPEEVHGALGTAVDAIADDRRTVRGNASALVAMVAKTYPDDVARHSDSLVEALSDSHSTVVKNAVEALAYTTRSAPQGALDGRDRLAALLASNDSEVRRHAAIVVYNVADAYPTRVDRSVDRLATRLSTDTDEITRIAAAGALSAVAREDPESVAPFVDDLEAILRTETDSRVQGNVIAILAELAARDPEAVAPFTETLTRFLSSSEHTTLVNATDALACLARSDPALIREAGAVPSLRDLWDRTDSREVRENVSAIVEAVSDQSSTAERDRRAAGPADLPGAMVEEALRIAGESTRQVILDIETFINGRSEQNDTTVEVMDSAVGELDVRGREETRRGSSGSRGREDTRRDSSDSRRRDR</sequence>
<evidence type="ECO:0000256" key="2">
    <source>
        <dbReference type="ARBA" id="ARBA00022737"/>
    </source>
</evidence>
<evidence type="ECO:0000259" key="4">
    <source>
        <dbReference type="Pfam" id="PF01602"/>
    </source>
</evidence>
<proteinExistence type="inferred from homology"/>
<dbReference type="GO" id="GO:0006886">
    <property type="term" value="P:intracellular protein transport"/>
    <property type="evidence" value="ECO:0007669"/>
    <property type="project" value="InterPro"/>
</dbReference>
<dbReference type="GO" id="GO:0043495">
    <property type="term" value="F:protein-membrane adaptor activity"/>
    <property type="evidence" value="ECO:0007669"/>
    <property type="project" value="InterPro"/>
</dbReference>
<dbReference type="PANTHER" id="PTHR47249">
    <property type="entry name" value="VACUOLAR PROTEIN 8"/>
    <property type="match status" value="1"/>
</dbReference>
<dbReference type="RefSeq" id="WP_008446030.1">
    <property type="nucleotide sequence ID" value="NZ_AOJK01000077.1"/>
</dbReference>
<feature type="region of interest" description="Disordered" evidence="3">
    <location>
        <begin position="380"/>
        <end position="418"/>
    </location>
</feature>
<dbReference type="Gene3D" id="1.25.10.10">
    <property type="entry name" value="Leucine-rich Repeat Variant"/>
    <property type="match status" value="2"/>
</dbReference>
<reference evidence="5 6" key="1">
    <citation type="journal article" date="2014" name="PLoS Genet.">
        <title>Phylogenetically driven sequencing of extremely halophilic archaea reveals strategies for static and dynamic osmo-response.</title>
        <authorList>
            <person name="Becker E.A."/>
            <person name="Seitzer P.M."/>
            <person name="Tritt A."/>
            <person name="Larsen D."/>
            <person name="Krusor M."/>
            <person name="Yao A.I."/>
            <person name="Wu D."/>
            <person name="Madern D."/>
            <person name="Eisen J.A."/>
            <person name="Darling A.E."/>
            <person name="Facciotti M.T."/>
        </authorList>
    </citation>
    <scope>NUCLEOTIDE SEQUENCE [LARGE SCALE GENOMIC DNA]</scope>
    <source>
        <strain evidence="5 6">DSM 19288</strain>
    </source>
</reference>